<comment type="caution">
    <text evidence="1">The sequence shown here is derived from an EMBL/GenBank/DDBJ whole genome shotgun (WGS) entry which is preliminary data.</text>
</comment>
<gene>
    <name evidence="1" type="ORF">BP5796_00805</name>
</gene>
<dbReference type="AlphaFoldDB" id="A0A3D8T8X9"/>
<name>A0A3D8T8X9_9HELO</name>
<reference evidence="1 2" key="1">
    <citation type="journal article" date="2018" name="IMA Fungus">
        <title>IMA Genome-F 9: Draft genome sequence of Annulohypoxylon stygium, Aspergillus mulundensis, Berkeleyomyces basicola (syn. Thielaviopsis basicola), Ceratocystis smalleyi, two Cercospora beticola strains, Coleophoma cylindrospora, Fusarium fracticaudum, Phialophora cf. hyalina, and Morchella septimelata.</title>
        <authorList>
            <person name="Wingfield B.D."/>
            <person name="Bills G.F."/>
            <person name="Dong Y."/>
            <person name="Huang W."/>
            <person name="Nel W.J."/>
            <person name="Swalarsk-Parry B.S."/>
            <person name="Vaghefi N."/>
            <person name="Wilken P.M."/>
            <person name="An Z."/>
            <person name="de Beer Z.W."/>
            <person name="De Vos L."/>
            <person name="Chen L."/>
            <person name="Duong T.A."/>
            <person name="Gao Y."/>
            <person name="Hammerbacher A."/>
            <person name="Kikkert J.R."/>
            <person name="Li Y."/>
            <person name="Li H."/>
            <person name="Li K."/>
            <person name="Li Q."/>
            <person name="Liu X."/>
            <person name="Ma X."/>
            <person name="Naidoo K."/>
            <person name="Pethybridge S.J."/>
            <person name="Sun J."/>
            <person name="Steenkamp E.T."/>
            <person name="van der Nest M.A."/>
            <person name="van Wyk S."/>
            <person name="Wingfield M.J."/>
            <person name="Xiong C."/>
            <person name="Yue Q."/>
            <person name="Zhang X."/>
        </authorList>
    </citation>
    <scope>NUCLEOTIDE SEQUENCE [LARGE SCALE GENOMIC DNA]</scope>
    <source>
        <strain evidence="1 2">BP5796</strain>
    </source>
</reference>
<dbReference type="EMBL" id="PDLN01000001">
    <property type="protein sequence ID" value="RDW95042.1"/>
    <property type="molecule type" value="Genomic_DNA"/>
</dbReference>
<keyword evidence="2" id="KW-1185">Reference proteome</keyword>
<dbReference type="Proteomes" id="UP000256328">
    <property type="component" value="Unassembled WGS sequence"/>
</dbReference>
<organism evidence="1 2">
    <name type="scientific">Coleophoma crateriformis</name>
    <dbReference type="NCBI Taxonomy" id="565419"/>
    <lineage>
        <taxon>Eukaryota</taxon>
        <taxon>Fungi</taxon>
        <taxon>Dikarya</taxon>
        <taxon>Ascomycota</taxon>
        <taxon>Pezizomycotina</taxon>
        <taxon>Leotiomycetes</taxon>
        <taxon>Helotiales</taxon>
        <taxon>Dermateaceae</taxon>
        <taxon>Coleophoma</taxon>
    </lineage>
</organism>
<protein>
    <submittedName>
        <fullName evidence="1">Uncharacterized protein</fullName>
    </submittedName>
</protein>
<accession>A0A3D8T8X9</accession>
<evidence type="ECO:0000313" key="2">
    <source>
        <dbReference type="Proteomes" id="UP000256328"/>
    </source>
</evidence>
<evidence type="ECO:0000313" key="1">
    <source>
        <dbReference type="EMBL" id="RDW95042.1"/>
    </source>
</evidence>
<proteinExistence type="predicted"/>
<sequence length="88" mass="9721">MIHGGHPLNIVRPASGDLNRAAPQLPAQWSQPYDPHATNANLRRDMMHYQSTIAIQPAQYDSNISKEITNSVDNVTTASVRVNKNDKA</sequence>